<evidence type="ECO:0000256" key="2">
    <source>
        <dbReference type="SAM" id="Phobius"/>
    </source>
</evidence>
<proteinExistence type="predicted"/>
<keyword evidence="2" id="KW-0812">Transmembrane</keyword>
<organism evidence="3 4">
    <name type="scientific">Oryzias melastigma</name>
    <name type="common">Marine medaka</name>
    <dbReference type="NCBI Taxonomy" id="30732"/>
    <lineage>
        <taxon>Eukaryota</taxon>
        <taxon>Metazoa</taxon>
        <taxon>Chordata</taxon>
        <taxon>Craniata</taxon>
        <taxon>Vertebrata</taxon>
        <taxon>Euteleostomi</taxon>
        <taxon>Actinopterygii</taxon>
        <taxon>Neopterygii</taxon>
        <taxon>Teleostei</taxon>
        <taxon>Neoteleostei</taxon>
        <taxon>Acanthomorphata</taxon>
        <taxon>Ovalentaria</taxon>
        <taxon>Atherinomorphae</taxon>
        <taxon>Beloniformes</taxon>
        <taxon>Adrianichthyidae</taxon>
        <taxon>Oryziinae</taxon>
        <taxon>Oryzias</taxon>
    </lineage>
</organism>
<keyword evidence="2" id="KW-0472">Membrane</keyword>
<gene>
    <name evidence="3" type="ORF">FQA47_017220</name>
</gene>
<feature type="region of interest" description="Disordered" evidence="1">
    <location>
        <begin position="108"/>
        <end position="148"/>
    </location>
</feature>
<comment type="caution">
    <text evidence="3">The sequence shown here is derived from an EMBL/GenBank/DDBJ whole genome shotgun (WGS) entry which is preliminary data.</text>
</comment>
<evidence type="ECO:0000256" key="1">
    <source>
        <dbReference type="SAM" id="MobiDB-lite"/>
    </source>
</evidence>
<dbReference type="AlphaFoldDB" id="A0A834C4Q6"/>
<reference evidence="3" key="1">
    <citation type="journal article" name="BMC Genomics">
        <title>Long-read sequencing and de novo genome assembly of marine medaka (Oryzias melastigma).</title>
        <authorList>
            <person name="Liang P."/>
            <person name="Saqib H.S.A."/>
            <person name="Ni X."/>
            <person name="Shen Y."/>
        </authorList>
    </citation>
    <scope>NUCLEOTIDE SEQUENCE</scope>
    <source>
        <strain evidence="3">Bigg-433</strain>
    </source>
</reference>
<dbReference type="EMBL" id="WKFB01000447">
    <property type="protein sequence ID" value="KAF6722802.1"/>
    <property type="molecule type" value="Genomic_DNA"/>
</dbReference>
<feature type="compositionally biased region" description="Basic and acidic residues" evidence="1">
    <location>
        <begin position="116"/>
        <end position="131"/>
    </location>
</feature>
<evidence type="ECO:0000313" key="3">
    <source>
        <dbReference type="EMBL" id="KAF6722802.1"/>
    </source>
</evidence>
<accession>A0A834C4Q6</accession>
<name>A0A834C4Q6_ORYME</name>
<protein>
    <submittedName>
        <fullName evidence="3">Uncharacterized protein</fullName>
    </submittedName>
</protein>
<sequence>MDVKNQMEKLQSAGRKEIFSVFIGGGVITCGGLSRVWFPSRLWEKFCRILFGPLLVPLVSVRPAEPSAAAITAFAVLAVAPEANANVCRQSLAAVSDLQECHMNMEPFSRLQGTEPEQKPDLDPGLEDRKFFSRGAPGPHMDGYSSPC</sequence>
<keyword evidence="2" id="KW-1133">Transmembrane helix</keyword>
<dbReference type="Proteomes" id="UP000646548">
    <property type="component" value="Unassembled WGS sequence"/>
</dbReference>
<feature type="transmembrane region" description="Helical" evidence="2">
    <location>
        <begin position="18"/>
        <end position="38"/>
    </location>
</feature>
<evidence type="ECO:0000313" key="4">
    <source>
        <dbReference type="Proteomes" id="UP000646548"/>
    </source>
</evidence>